<dbReference type="PANTHER" id="PTHR48050:SF13">
    <property type="entry name" value="STEROL 3-BETA-GLUCOSYLTRANSFERASE UGT80A2"/>
    <property type="match status" value="1"/>
</dbReference>
<dbReference type="InterPro" id="IPR002213">
    <property type="entry name" value="UDP_glucos_trans"/>
</dbReference>
<protein>
    <submittedName>
        <fullName evidence="1">Glycosyl transferase</fullName>
    </submittedName>
</protein>
<dbReference type="GO" id="GO:0008194">
    <property type="term" value="F:UDP-glycosyltransferase activity"/>
    <property type="evidence" value="ECO:0007669"/>
    <property type="project" value="InterPro"/>
</dbReference>
<name>A0A6V8KS23_9ACTN</name>
<accession>A0A6V8KS23</accession>
<reference evidence="1 2" key="1">
    <citation type="submission" date="2020-03" db="EMBL/GenBank/DDBJ databases">
        <title>Whole genome shotgun sequence of Phytohabitans rumicis NBRC 108638.</title>
        <authorList>
            <person name="Komaki H."/>
            <person name="Tamura T."/>
        </authorList>
    </citation>
    <scope>NUCLEOTIDE SEQUENCE [LARGE SCALE GENOMIC DNA]</scope>
    <source>
        <strain evidence="1 2">NBRC 108638</strain>
    </source>
</reference>
<evidence type="ECO:0000313" key="1">
    <source>
        <dbReference type="EMBL" id="GFJ87943.1"/>
    </source>
</evidence>
<gene>
    <name evidence="1" type="ORF">Prum_015850</name>
</gene>
<keyword evidence="1" id="KW-0808">Transferase</keyword>
<dbReference type="GO" id="GO:0017000">
    <property type="term" value="P:antibiotic biosynthetic process"/>
    <property type="evidence" value="ECO:0007669"/>
    <property type="project" value="UniProtKB-ARBA"/>
</dbReference>
<dbReference type="Proteomes" id="UP000482960">
    <property type="component" value="Unassembled WGS sequence"/>
</dbReference>
<dbReference type="SUPFAM" id="SSF53756">
    <property type="entry name" value="UDP-Glycosyltransferase/glycogen phosphorylase"/>
    <property type="match status" value="1"/>
</dbReference>
<evidence type="ECO:0000313" key="2">
    <source>
        <dbReference type="Proteomes" id="UP000482960"/>
    </source>
</evidence>
<dbReference type="Gene3D" id="3.40.50.2000">
    <property type="entry name" value="Glycogen Phosphorylase B"/>
    <property type="match status" value="2"/>
</dbReference>
<dbReference type="InterPro" id="IPR050426">
    <property type="entry name" value="Glycosyltransferase_28"/>
</dbReference>
<keyword evidence="2" id="KW-1185">Reference proteome</keyword>
<dbReference type="Pfam" id="PF00201">
    <property type="entry name" value="UDPGT"/>
    <property type="match status" value="1"/>
</dbReference>
<dbReference type="CDD" id="cd03784">
    <property type="entry name" value="GT1_Gtf-like"/>
    <property type="match status" value="1"/>
</dbReference>
<comment type="caution">
    <text evidence="1">The sequence shown here is derived from an EMBL/GenBank/DDBJ whole genome shotgun (WGS) entry which is preliminary data.</text>
</comment>
<organism evidence="1 2">
    <name type="scientific">Phytohabitans rumicis</name>
    <dbReference type="NCBI Taxonomy" id="1076125"/>
    <lineage>
        <taxon>Bacteria</taxon>
        <taxon>Bacillati</taxon>
        <taxon>Actinomycetota</taxon>
        <taxon>Actinomycetes</taxon>
        <taxon>Micromonosporales</taxon>
        <taxon>Micromonosporaceae</taxon>
    </lineage>
</organism>
<dbReference type="AlphaFoldDB" id="A0A6V8KS23"/>
<sequence length="382" mass="40788">MSKFLFVVPPVAGHVNPAGAVARALADQGHDVAWAGPETTLRRMLGDETVMIYGTGMRPYRGQRDRGLRAIKSVWEGFLMPYARFTLPAVEKAVLAFEPDVVVVDQVAPAGAVAAHRHGVRWASLAPQMLELSRPFRHLPKVDAWIRTTAASLSADGPDDPRFSPYLQILLTTRELFGHEELPEHTVLVGPVLTGRPEPDFPWEALDGTKHQVVVTMGTLADDLAREFYPRMAGALRMLGDRVQAIVTAPPDAVPDPPPQTIVAPRVPFLALMSRLSAAVCHGGMNTVSEMLAHGVPLVIAPIKHDQPMVANRVAAAGAGVRVRFGRSSAEELRDALATVLDDPAYRTAATGLASSFTEAGGAPAAATHLIALATSGATSDR</sequence>
<dbReference type="RefSeq" id="WP_173075098.1">
    <property type="nucleotide sequence ID" value="NZ_BAABJB010000006.1"/>
</dbReference>
<proteinExistence type="predicted"/>
<dbReference type="PANTHER" id="PTHR48050">
    <property type="entry name" value="STEROL 3-BETA-GLUCOSYLTRANSFERASE"/>
    <property type="match status" value="1"/>
</dbReference>
<dbReference type="EMBL" id="BLPG01000001">
    <property type="protein sequence ID" value="GFJ87943.1"/>
    <property type="molecule type" value="Genomic_DNA"/>
</dbReference>
<reference evidence="1 2" key="2">
    <citation type="submission" date="2020-03" db="EMBL/GenBank/DDBJ databases">
        <authorList>
            <person name="Ichikawa N."/>
            <person name="Kimura A."/>
            <person name="Kitahashi Y."/>
            <person name="Uohara A."/>
        </authorList>
    </citation>
    <scope>NUCLEOTIDE SEQUENCE [LARGE SCALE GENOMIC DNA]</scope>
    <source>
        <strain evidence="1 2">NBRC 108638</strain>
    </source>
</reference>